<evidence type="ECO:0000313" key="2">
    <source>
        <dbReference type="EMBL" id="GGP01516.1"/>
    </source>
</evidence>
<evidence type="ECO:0008006" key="4">
    <source>
        <dbReference type="Google" id="ProtNLM"/>
    </source>
</evidence>
<accession>A0ABQ2NGF3</accession>
<dbReference type="RefSeq" id="WP_188616234.1">
    <property type="nucleotide sequence ID" value="NZ_BMLV01000001.1"/>
</dbReference>
<name>A0ABQ2NGF3_9FLAO</name>
<keyword evidence="3" id="KW-1185">Reference proteome</keyword>
<comment type="caution">
    <text evidence="2">The sequence shown here is derived from an EMBL/GenBank/DDBJ whole genome shotgun (WGS) entry which is preliminary data.</text>
</comment>
<feature type="transmembrane region" description="Helical" evidence="1">
    <location>
        <begin position="126"/>
        <end position="148"/>
    </location>
</feature>
<feature type="transmembrane region" description="Helical" evidence="1">
    <location>
        <begin position="12"/>
        <end position="35"/>
    </location>
</feature>
<dbReference type="Proteomes" id="UP000620064">
    <property type="component" value="Unassembled WGS sequence"/>
</dbReference>
<organism evidence="2 3">
    <name type="scientific">Cloacibacterium rupense</name>
    <dbReference type="NCBI Taxonomy" id="517423"/>
    <lineage>
        <taxon>Bacteria</taxon>
        <taxon>Pseudomonadati</taxon>
        <taxon>Bacteroidota</taxon>
        <taxon>Flavobacteriia</taxon>
        <taxon>Flavobacteriales</taxon>
        <taxon>Weeksellaceae</taxon>
    </lineage>
</organism>
<feature type="transmembrane region" description="Helical" evidence="1">
    <location>
        <begin position="88"/>
        <end position="106"/>
    </location>
</feature>
<proteinExistence type="predicted"/>
<evidence type="ECO:0000313" key="3">
    <source>
        <dbReference type="Proteomes" id="UP000620064"/>
    </source>
</evidence>
<reference evidence="3" key="1">
    <citation type="journal article" date="2019" name="Int. J. Syst. Evol. Microbiol.">
        <title>The Global Catalogue of Microorganisms (GCM) 10K type strain sequencing project: providing services to taxonomists for standard genome sequencing and annotation.</title>
        <authorList>
            <consortium name="The Broad Institute Genomics Platform"/>
            <consortium name="The Broad Institute Genome Sequencing Center for Infectious Disease"/>
            <person name="Wu L."/>
            <person name="Ma J."/>
        </authorList>
    </citation>
    <scope>NUCLEOTIDE SEQUENCE [LARGE SCALE GENOMIC DNA]</scope>
    <source>
        <strain evidence="3">CGMCC 1.7656</strain>
    </source>
</reference>
<keyword evidence="1" id="KW-0472">Membrane</keyword>
<gene>
    <name evidence="2" type="ORF">GCM10010992_02210</name>
</gene>
<keyword evidence="1" id="KW-1133">Transmembrane helix</keyword>
<keyword evidence="1" id="KW-0812">Transmembrane</keyword>
<evidence type="ECO:0000256" key="1">
    <source>
        <dbReference type="SAM" id="Phobius"/>
    </source>
</evidence>
<dbReference type="EMBL" id="BMLV01000001">
    <property type="protein sequence ID" value="GGP01516.1"/>
    <property type="molecule type" value="Genomic_DNA"/>
</dbReference>
<sequence>MDNNSSKRNLFLISASTIFFWLGLSMIQGFSVRLIRDLLTYIGSNNVLTYLIGLIIEISIIIFGLLYLFKQLKTEKISNEKLFKTSNIILVVGYLLNFANAFFYNIFDMNIYNANITKYLEFYSSIYVSIIQFIVEIFPLIFIGYLVMKSKSQPQS</sequence>
<protein>
    <recommendedName>
        <fullName evidence="4">DUF4386 domain-containing protein</fullName>
    </recommendedName>
</protein>
<feature type="transmembrane region" description="Helical" evidence="1">
    <location>
        <begin position="47"/>
        <end position="68"/>
    </location>
</feature>